<evidence type="ECO:0000256" key="2">
    <source>
        <dbReference type="ARBA" id="ARBA00022737"/>
    </source>
</evidence>
<dbReference type="InterPro" id="IPR020472">
    <property type="entry name" value="WD40_PAC1"/>
</dbReference>
<dbReference type="InterPro" id="IPR040132">
    <property type="entry name" value="Tex1/THOC3"/>
</dbReference>
<keyword evidence="2" id="KW-0677">Repeat</keyword>
<keyword evidence="1 4" id="KW-0853">WD repeat</keyword>
<evidence type="ECO:0000256" key="1">
    <source>
        <dbReference type="ARBA" id="ARBA00022574"/>
    </source>
</evidence>
<evidence type="ECO:0000313" key="5">
    <source>
        <dbReference type="EMBL" id="CCA22449.1"/>
    </source>
</evidence>
<reference evidence="5" key="2">
    <citation type="submission" date="2011-02" db="EMBL/GenBank/DDBJ databases">
        <authorList>
            <person name="MacLean D."/>
        </authorList>
    </citation>
    <scope>NUCLEOTIDE SEQUENCE</scope>
</reference>
<dbReference type="PROSITE" id="PS00678">
    <property type="entry name" value="WD_REPEATS_1"/>
    <property type="match status" value="2"/>
</dbReference>
<evidence type="ECO:0000256" key="4">
    <source>
        <dbReference type="PROSITE-ProRule" id="PRU00221"/>
    </source>
</evidence>
<feature type="repeat" description="WD" evidence="4">
    <location>
        <begin position="194"/>
        <end position="235"/>
    </location>
</feature>
<gene>
    <name evidence="5" type="primary">AlNc14C155G7623</name>
    <name evidence="5" type="ORF">ALNC14_085920</name>
</gene>
<dbReference type="PANTHER" id="PTHR22839:SF0">
    <property type="entry name" value="THO COMPLEX SUBUNIT 3"/>
    <property type="match status" value="1"/>
</dbReference>
<feature type="repeat" description="WD" evidence="4">
    <location>
        <begin position="18"/>
        <end position="49"/>
    </location>
</feature>
<reference evidence="5" key="1">
    <citation type="journal article" date="2011" name="PLoS Biol.">
        <title>Gene gain and loss during evolution of obligate parasitism in the white rust pathogen of Arabidopsis thaliana.</title>
        <authorList>
            <person name="Kemen E."/>
            <person name="Gardiner A."/>
            <person name="Schultz-Larsen T."/>
            <person name="Kemen A.C."/>
            <person name="Balmuth A.L."/>
            <person name="Robert-Seilaniantz A."/>
            <person name="Bailey K."/>
            <person name="Holub E."/>
            <person name="Studholme D.J."/>
            <person name="Maclean D."/>
            <person name="Jones J.D."/>
        </authorList>
    </citation>
    <scope>NUCLEOTIDE SEQUENCE</scope>
</reference>
<organism evidence="5">
    <name type="scientific">Albugo laibachii Nc14</name>
    <dbReference type="NCBI Taxonomy" id="890382"/>
    <lineage>
        <taxon>Eukaryota</taxon>
        <taxon>Sar</taxon>
        <taxon>Stramenopiles</taxon>
        <taxon>Oomycota</taxon>
        <taxon>Peronosporomycetes</taxon>
        <taxon>Albuginales</taxon>
        <taxon>Albuginaceae</taxon>
        <taxon>Albugo</taxon>
    </lineage>
</organism>
<dbReference type="SUPFAM" id="SSF50978">
    <property type="entry name" value="WD40 repeat-like"/>
    <property type="match status" value="1"/>
</dbReference>
<dbReference type="SMART" id="SM00320">
    <property type="entry name" value="WD40"/>
    <property type="match status" value="5"/>
</dbReference>
<dbReference type="PROSITE" id="PS50082">
    <property type="entry name" value="WD_REPEATS_2"/>
    <property type="match status" value="3"/>
</dbReference>
<dbReference type="GO" id="GO:0006406">
    <property type="term" value="P:mRNA export from nucleus"/>
    <property type="evidence" value="ECO:0007669"/>
    <property type="project" value="InterPro"/>
</dbReference>
<name>F0WMB8_9STRA</name>
<dbReference type="GO" id="GO:0000445">
    <property type="term" value="C:THO complex part of transcription export complex"/>
    <property type="evidence" value="ECO:0007669"/>
    <property type="project" value="TreeGrafter"/>
</dbReference>
<dbReference type="Pfam" id="PF00400">
    <property type="entry name" value="WD40"/>
    <property type="match status" value="4"/>
</dbReference>
<dbReference type="PROSITE" id="PS50294">
    <property type="entry name" value="WD_REPEATS_REGION"/>
    <property type="match status" value="3"/>
</dbReference>
<feature type="repeat" description="WD" evidence="4">
    <location>
        <begin position="60"/>
        <end position="102"/>
    </location>
</feature>
<dbReference type="InterPro" id="IPR015943">
    <property type="entry name" value="WD40/YVTN_repeat-like_dom_sf"/>
</dbReference>
<dbReference type="InterPro" id="IPR036322">
    <property type="entry name" value="WD40_repeat_dom_sf"/>
</dbReference>
<dbReference type="EMBL" id="FR824200">
    <property type="protein sequence ID" value="CCA22449.1"/>
    <property type="molecule type" value="Genomic_DNA"/>
</dbReference>
<proteinExistence type="inferred from homology"/>
<dbReference type="FunFam" id="2.130.10.10:FF:000746">
    <property type="entry name" value="THO Complex (Transcription factor/nuclear export) subunit"/>
    <property type="match status" value="1"/>
</dbReference>
<protein>
    <submittedName>
        <fullName evidence="5">Uncharacterized protein AlNc14C155G7623</fullName>
    </submittedName>
</protein>
<evidence type="ECO:0000256" key="3">
    <source>
        <dbReference type="ARBA" id="ARBA00046343"/>
    </source>
</evidence>
<comment type="similarity">
    <text evidence="3">Belongs to the THOC3 family.</text>
</comment>
<accession>F0WMB8</accession>
<dbReference type="InterPro" id="IPR001680">
    <property type="entry name" value="WD40_rpt"/>
</dbReference>
<dbReference type="InterPro" id="IPR019775">
    <property type="entry name" value="WD40_repeat_CS"/>
</dbReference>
<dbReference type="HOGENOM" id="CLU_045202_0_0_1"/>
<dbReference type="Gene3D" id="2.130.10.10">
    <property type="entry name" value="YVTN repeat-like/Quinoprotein amine dehydrogenase"/>
    <property type="match status" value="2"/>
</dbReference>
<dbReference type="PRINTS" id="PR00320">
    <property type="entry name" value="GPROTEINBRPT"/>
</dbReference>
<dbReference type="PANTHER" id="PTHR22839">
    <property type="entry name" value="THO COMPLEX SUBUNIT 3 THO3"/>
    <property type="match status" value="1"/>
</dbReference>
<sequence length="328" mass="36658">MTAEEDESSVTQKQLPELYGHSRKVYALEYNADGSMLASGSSDKSVRVWTNFSEKGVIEFRGHTDPILSLAWDPTSLHRVSSTSSDKTVRVWDVKTGKIAQTVTLQNEAMNIVYSHDGKYIAVSNLDCVTLIETKKYRVVQRVVNPYEVNEIQFSRAGHFYVAAGHPTGYGMFEIMRIASDGKGKPFLENLHKVTAHAGSCFCLDFHPSGKHVALGSIDSLVSLWDLQELYCMRTFTVTSSSIRTVRFNHDGIYLAIGTEDSNIIIVVTETSEIVCSVQLQNMLQYLCWHPKQNIFSYVGDKASDEKNANRDGVIKSIEMASQERPVP</sequence>
<dbReference type="AlphaFoldDB" id="F0WMB8"/>